<name>A0AA37SMF7_9BACT</name>
<accession>A0AA37SMF7</accession>
<comment type="caution">
    <text evidence="5">The sequence shown here is derived from an EMBL/GenBank/DDBJ whole genome shotgun (WGS) entry which is preliminary data.</text>
</comment>
<dbReference type="Gene3D" id="2.60.40.4070">
    <property type="match status" value="1"/>
</dbReference>
<dbReference type="Pfam" id="PF13385">
    <property type="entry name" value="Laminin_G_3"/>
    <property type="match status" value="1"/>
</dbReference>
<dbReference type="Pfam" id="PF18962">
    <property type="entry name" value="Por_Secre_tail"/>
    <property type="match status" value="1"/>
</dbReference>
<evidence type="ECO:0000259" key="4">
    <source>
        <dbReference type="Pfam" id="PF18962"/>
    </source>
</evidence>
<evidence type="ECO:0000256" key="1">
    <source>
        <dbReference type="SAM" id="SignalP"/>
    </source>
</evidence>
<feature type="domain" description="DUF5123" evidence="3">
    <location>
        <begin position="1089"/>
        <end position="1201"/>
    </location>
</feature>
<evidence type="ECO:0000313" key="6">
    <source>
        <dbReference type="Proteomes" id="UP001156666"/>
    </source>
</evidence>
<keyword evidence="1" id="KW-0732">Signal</keyword>
<dbReference type="GO" id="GO:0004553">
    <property type="term" value="F:hydrolase activity, hydrolyzing O-glycosyl compounds"/>
    <property type="evidence" value="ECO:0007669"/>
    <property type="project" value="UniProtKB-ARBA"/>
</dbReference>
<dbReference type="Pfam" id="PF17161">
    <property type="entry name" value="DUF5123"/>
    <property type="match status" value="1"/>
</dbReference>
<dbReference type="Proteomes" id="UP001156666">
    <property type="component" value="Unassembled WGS sequence"/>
</dbReference>
<protein>
    <recommendedName>
        <fullName evidence="7">T9SS C-terminal target domain-containing protein</fullName>
    </recommendedName>
</protein>
<reference evidence="5" key="1">
    <citation type="journal article" date="2014" name="Int. J. Syst. Evol. Microbiol.">
        <title>Complete genome sequence of Corynebacterium casei LMG S-19264T (=DSM 44701T), isolated from a smear-ripened cheese.</title>
        <authorList>
            <consortium name="US DOE Joint Genome Institute (JGI-PGF)"/>
            <person name="Walter F."/>
            <person name="Albersmeier A."/>
            <person name="Kalinowski J."/>
            <person name="Ruckert C."/>
        </authorList>
    </citation>
    <scope>NUCLEOTIDE SEQUENCE</scope>
    <source>
        <strain evidence="5">NBRC 108769</strain>
    </source>
</reference>
<dbReference type="EMBL" id="BSOH01000001">
    <property type="protein sequence ID" value="GLR15471.1"/>
    <property type="molecule type" value="Genomic_DNA"/>
</dbReference>
<dbReference type="NCBIfam" id="TIGR04183">
    <property type="entry name" value="Por_Secre_tail"/>
    <property type="match status" value="1"/>
</dbReference>
<gene>
    <name evidence="5" type="ORF">GCM10007940_00860</name>
</gene>
<evidence type="ECO:0008006" key="7">
    <source>
        <dbReference type="Google" id="ProtNLM"/>
    </source>
</evidence>
<organism evidence="5 6">
    <name type="scientific">Portibacter lacus</name>
    <dbReference type="NCBI Taxonomy" id="1099794"/>
    <lineage>
        <taxon>Bacteria</taxon>
        <taxon>Pseudomonadati</taxon>
        <taxon>Bacteroidota</taxon>
        <taxon>Saprospiria</taxon>
        <taxon>Saprospirales</taxon>
        <taxon>Haliscomenobacteraceae</taxon>
        <taxon>Portibacter</taxon>
    </lineage>
</organism>
<evidence type="ECO:0000313" key="5">
    <source>
        <dbReference type="EMBL" id="GLR15471.1"/>
    </source>
</evidence>
<dbReference type="SUPFAM" id="SSF49899">
    <property type="entry name" value="Concanavalin A-like lectins/glucanases"/>
    <property type="match status" value="1"/>
</dbReference>
<keyword evidence="6" id="KW-1185">Reference proteome</keyword>
<dbReference type="InterPro" id="IPR013320">
    <property type="entry name" value="ConA-like_dom_sf"/>
</dbReference>
<dbReference type="Pfam" id="PF12733">
    <property type="entry name" value="Cadherin-like"/>
    <property type="match status" value="1"/>
</dbReference>
<dbReference type="GO" id="GO:0005975">
    <property type="term" value="P:carbohydrate metabolic process"/>
    <property type="evidence" value="ECO:0007669"/>
    <property type="project" value="UniProtKB-ARBA"/>
</dbReference>
<dbReference type="Gene3D" id="2.60.120.200">
    <property type="match status" value="1"/>
</dbReference>
<proteinExistence type="predicted"/>
<dbReference type="InterPro" id="IPR026444">
    <property type="entry name" value="Secre_tail"/>
</dbReference>
<reference evidence="5" key="2">
    <citation type="submission" date="2023-01" db="EMBL/GenBank/DDBJ databases">
        <title>Draft genome sequence of Portibacter lacus strain NBRC 108769.</title>
        <authorList>
            <person name="Sun Q."/>
            <person name="Mori K."/>
        </authorList>
    </citation>
    <scope>NUCLEOTIDE SEQUENCE</scope>
    <source>
        <strain evidence="5">NBRC 108769</strain>
    </source>
</reference>
<evidence type="ECO:0000259" key="2">
    <source>
        <dbReference type="Pfam" id="PF12733"/>
    </source>
</evidence>
<feature type="domain" description="Cadherin-like beta-sandwich-like" evidence="2">
    <location>
        <begin position="808"/>
        <end position="861"/>
    </location>
</feature>
<feature type="domain" description="Secretion system C-terminal sorting" evidence="4">
    <location>
        <begin position="1243"/>
        <end position="1317"/>
    </location>
</feature>
<dbReference type="SUPFAM" id="SSF51126">
    <property type="entry name" value="Pectin lyase-like"/>
    <property type="match status" value="1"/>
</dbReference>
<feature type="signal peptide" evidence="1">
    <location>
        <begin position="1"/>
        <end position="24"/>
    </location>
</feature>
<dbReference type="InterPro" id="IPR033427">
    <property type="entry name" value="DUF5123"/>
</dbReference>
<feature type="chain" id="PRO_5041409752" description="T9SS C-terminal target domain-containing protein" evidence="1">
    <location>
        <begin position="25"/>
        <end position="1320"/>
    </location>
</feature>
<evidence type="ECO:0000259" key="3">
    <source>
        <dbReference type="Pfam" id="PF17161"/>
    </source>
</evidence>
<dbReference type="InterPro" id="IPR011050">
    <property type="entry name" value="Pectin_lyase_fold/virulence"/>
</dbReference>
<sequence length="1320" mass="143450">MKTNMRQLTLIALLLSFVITGLQSQSKDRPLDGHNSSFENGRMAFDATAYKIMFLTKDLTPEGTIEEQGLINDLKSRGFDVDVTYNNAGAITYTPDVEFTFETVNDYDLIIIGRGISSGDYTEIDAWAGVTTPIIQFSAYIMRSNRLNLMNSTSASREAADGTSIPEDRVANIKIADHAIFTGLDGDGDGEIAYHTWFHDYIGYGADTFEVNHGATLLGTWATDSVSAGNVAVAMWDSGSETYTASGTTLAGKRLYLQMGSDDSSSPKIRNYTAFTDESTLLLHNGIKMLLGAEPDGELIPVKGKETLGKIAYLTKDVDESGNLEEIEIIAELRKRGYQVDVTYNNEGSITVPVDFAFSYEALNDYDVVMLGRGVSSGDFADAADWAAVETPIIILSAYLVRNNRLNIVNSSSASRENSDGSTIDMNRITKVKIADHPVFTGINDDDEIDYMTWFYDYLGYGADTFEINHNATLLGTLSVPDSVGDGTVHMALWDAGVETYPGSGTTLAGARMYMQMGSDDNSSPKLRNYTPFTTEAYIALFNALAILQGNEPTGVLPAAGPVAKWDMSDASGSIVTDAIGGAHGEIMGGNGITWESCGEGTSINFAGATKDEAIIYVNDNPNINFGMNQSFTISLLAKIDPLSFTPEMNLILKGDNTSNGTHLPNGNGHYYTIATKDNQLRFAIDDDVVKTQLGYDLDETNYPEEEWNHIVAVRDANQDSLFLYLNGLKVASILDETDGDISTTGLPLVMGNYHQFGRKINGGIDEVAIYDFAFNASEVASLNAAFTIDSECEVLSTIEELSNDANLSNIEVSAGTLSPDFDPAITSYTVEVPEGTASVTITATTSHPAAVVTGDGEFSAIPGSTTLGITAEDGTTKDYSLSFTIEGQGNSRTVIEPGFETLWTAINSAVSGDTLVLKNGETYTPIETYRINKKIVIIAEEIPELPGLNNMPVIENLFGSNPLFLLQFGADLHLIGIDVDGQGATNIFDTDPTVGATMSIFVNRCRLHNTLDDIFDEAADGGITETNLKRAIFKNSFIYDSGSGHGIYLKSFYGESKFVIENVTFWNLGEQFMWIRHHPAGITQPYLFNHNTGYSLSTDLVDNKELLGNSDNPTTESLLDIAVQNNIFHTQLSANEGSLKFDNTSEQHNININNNVLFNVQPIFDVGGTIGKSDNMIDVDPMFVDPDNGDFTVMNSALYGGATDGEIIGATYWHPDFVDDFADLSVGIKEYEFAEVDLSYSPNPFLNSVDVSFTLENSASVQLEIYDINGAKLQTVMDDKFQAGSHTQSINVNALTPGVYFFRLSSGKKFTTRKLVKIK</sequence>
<dbReference type="InterPro" id="IPR025883">
    <property type="entry name" value="Cadherin-like_domain"/>
</dbReference>